<protein>
    <submittedName>
        <fullName evidence="1">Uncharacterized protein</fullName>
    </submittedName>
</protein>
<organism evidence="1 2">
    <name type="scientific">Populus alba x Populus x berolinensis</name>
    <dbReference type="NCBI Taxonomy" id="444605"/>
    <lineage>
        <taxon>Eukaryota</taxon>
        <taxon>Viridiplantae</taxon>
        <taxon>Streptophyta</taxon>
        <taxon>Embryophyta</taxon>
        <taxon>Tracheophyta</taxon>
        <taxon>Spermatophyta</taxon>
        <taxon>Magnoliopsida</taxon>
        <taxon>eudicotyledons</taxon>
        <taxon>Gunneridae</taxon>
        <taxon>Pentapetalae</taxon>
        <taxon>rosids</taxon>
        <taxon>fabids</taxon>
        <taxon>Malpighiales</taxon>
        <taxon>Salicaceae</taxon>
        <taxon>Saliceae</taxon>
        <taxon>Populus</taxon>
    </lineage>
</organism>
<dbReference type="Proteomes" id="UP001164929">
    <property type="component" value="Chromosome 9"/>
</dbReference>
<dbReference type="AlphaFoldDB" id="A0AAD6MIW2"/>
<dbReference type="EMBL" id="JAQIZT010000009">
    <property type="protein sequence ID" value="KAJ6986404.1"/>
    <property type="molecule type" value="Genomic_DNA"/>
</dbReference>
<sequence length="36" mass="3902">MGIQTRVASTTRWSHLAGQLILTRTVILATCVDSDS</sequence>
<name>A0AAD6MIW2_9ROSI</name>
<evidence type="ECO:0000313" key="2">
    <source>
        <dbReference type="Proteomes" id="UP001164929"/>
    </source>
</evidence>
<evidence type="ECO:0000313" key="1">
    <source>
        <dbReference type="EMBL" id="KAJ6986404.1"/>
    </source>
</evidence>
<proteinExistence type="predicted"/>
<gene>
    <name evidence="1" type="ORF">NC653_024093</name>
</gene>
<keyword evidence="2" id="KW-1185">Reference proteome</keyword>
<accession>A0AAD6MIW2</accession>
<comment type="caution">
    <text evidence="1">The sequence shown here is derived from an EMBL/GenBank/DDBJ whole genome shotgun (WGS) entry which is preliminary data.</text>
</comment>
<reference evidence="1" key="1">
    <citation type="journal article" date="2023" name="Mol. Ecol. Resour.">
        <title>Chromosome-level genome assembly of a triploid poplar Populus alba 'Berolinensis'.</title>
        <authorList>
            <person name="Chen S."/>
            <person name="Yu Y."/>
            <person name="Wang X."/>
            <person name="Wang S."/>
            <person name="Zhang T."/>
            <person name="Zhou Y."/>
            <person name="He R."/>
            <person name="Meng N."/>
            <person name="Wang Y."/>
            <person name="Liu W."/>
            <person name="Liu Z."/>
            <person name="Liu J."/>
            <person name="Guo Q."/>
            <person name="Huang H."/>
            <person name="Sederoff R.R."/>
            <person name="Wang G."/>
            <person name="Qu G."/>
            <person name="Chen S."/>
        </authorList>
    </citation>
    <scope>NUCLEOTIDE SEQUENCE</scope>
    <source>
        <strain evidence="1">SC-2020</strain>
    </source>
</reference>